<proteinExistence type="predicted"/>
<evidence type="ECO:0000256" key="1">
    <source>
        <dbReference type="SAM" id="MobiDB-lite"/>
    </source>
</evidence>
<dbReference type="STRING" id="1227493.C483_05258"/>
<feature type="compositionally biased region" description="Basic and acidic residues" evidence="1">
    <location>
        <begin position="10"/>
        <end position="20"/>
    </location>
</feature>
<dbReference type="InterPro" id="IPR058742">
    <property type="entry name" value="DUF7989"/>
</dbReference>
<evidence type="ECO:0000313" key="3">
    <source>
        <dbReference type="Proteomes" id="UP000011519"/>
    </source>
</evidence>
<comment type="caution">
    <text evidence="2">The sequence shown here is derived from an EMBL/GenBank/DDBJ whole genome shotgun (WGS) entry which is preliminary data.</text>
</comment>
<dbReference type="Proteomes" id="UP000011519">
    <property type="component" value="Unassembled WGS sequence"/>
</dbReference>
<dbReference type="AlphaFoldDB" id="M0A620"/>
<accession>M0A620</accession>
<dbReference type="PATRIC" id="fig|1227493.4.peg.1022"/>
<evidence type="ECO:0000313" key="2">
    <source>
        <dbReference type="EMBL" id="ELY93347.1"/>
    </source>
</evidence>
<dbReference type="RefSeq" id="WP_006652294.1">
    <property type="nucleotide sequence ID" value="NZ_AOIM01000014.1"/>
</dbReference>
<feature type="region of interest" description="Disordered" evidence="1">
    <location>
        <begin position="1"/>
        <end position="138"/>
    </location>
</feature>
<keyword evidence="3" id="KW-1185">Reference proteome</keyword>
<feature type="compositionally biased region" description="Low complexity" evidence="1">
    <location>
        <begin position="71"/>
        <end position="85"/>
    </location>
</feature>
<dbReference type="EMBL" id="AOIM01000014">
    <property type="protein sequence ID" value="ELY93347.1"/>
    <property type="molecule type" value="Genomic_DNA"/>
</dbReference>
<name>M0A620_9EURY</name>
<dbReference type="OrthoDB" id="306312at2157"/>
<reference evidence="2 3" key="1">
    <citation type="journal article" date="2014" name="PLoS Genet.">
        <title>Phylogenetically driven sequencing of extremely halophilic archaea reveals strategies for static and dynamic osmo-response.</title>
        <authorList>
            <person name="Becker E.A."/>
            <person name="Seitzer P.M."/>
            <person name="Tritt A."/>
            <person name="Larsen D."/>
            <person name="Krusor M."/>
            <person name="Yao A.I."/>
            <person name="Wu D."/>
            <person name="Madern D."/>
            <person name="Eisen J.A."/>
            <person name="Darling A.E."/>
            <person name="Facciotti M.T."/>
        </authorList>
    </citation>
    <scope>NUCLEOTIDE SEQUENCE [LARGE SCALE GENOMIC DNA]</scope>
    <source>
        <strain evidence="2 3">JCM 10989</strain>
    </source>
</reference>
<feature type="compositionally biased region" description="Acidic residues" evidence="1">
    <location>
        <begin position="125"/>
        <end position="138"/>
    </location>
</feature>
<sequence length="138" mass="14640">MTTNESQSTETKRTRNRTENRPNANQKMGEVSHTNPYTGETAGNLFNRGPIVATDGGRPAATDPKSRRAADSAADTPAEANANADTMRDVSHTPPNGTDDANRVFERGRTTDEDDGGRANADTGTDADTDTETGVADE</sequence>
<organism evidence="2 3">
    <name type="scientific">Natrialba hulunbeirensis JCM 10989</name>
    <dbReference type="NCBI Taxonomy" id="1227493"/>
    <lineage>
        <taxon>Archaea</taxon>
        <taxon>Methanobacteriati</taxon>
        <taxon>Methanobacteriota</taxon>
        <taxon>Stenosarchaea group</taxon>
        <taxon>Halobacteria</taxon>
        <taxon>Halobacteriales</taxon>
        <taxon>Natrialbaceae</taxon>
        <taxon>Natrialba</taxon>
    </lineage>
</organism>
<protein>
    <submittedName>
        <fullName evidence="2">Uncharacterized protein</fullName>
    </submittedName>
</protein>
<feature type="compositionally biased region" description="Basic and acidic residues" evidence="1">
    <location>
        <begin position="100"/>
        <end position="111"/>
    </location>
</feature>
<gene>
    <name evidence="2" type="ORF">C483_05258</name>
</gene>
<dbReference type="Pfam" id="PF25951">
    <property type="entry name" value="DUF7989"/>
    <property type="match status" value="1"/>
</dbReference>